<dbReference type="Proteomes" id="UP001600894">
    <property type="component" value="Unassembled WGS sequence"/>
</dbReference>
<gene>
    <name evidence="3" type="ORF">F130042H8_04880</name>
</gene>
<evidence type="ECO:0008006" key="5">
    <source>
        <dbReference type="Google" id="ProtNLM"/>
    </source>
</evidence>
<feature type="chain" id="PRO_5047090319" description="Cell wall binding repeat-containing protein" evidence="2">
    <location>
        <begin position="29"/>
        <end position="289"/>
    </location>
</feature>
<evidence type="ECO:0000313" key="3">
    <source>
        <dbReference type="EMBL" id="GAA6267428.1"/>
    </source>
</evidence>
<accession>A0ABQ0ATR7</accession>
<feature type="signal peptide" evidence="2">
    <location>
        <begin position="1"/>
        <end position="28"/>
    </location>
</feature>
<dbReference type="Pfam" id="PF01473">
    <property type="entry name" value="Choline_bind_1"/>
    <property type="match status" value="1"/>
</dbReference>
<dbReference type="EMBL" id="BAABXL010000001">
    <property type="protein sequence ID" value="GAA6267428.1"/>
    <property type="molecule type" value="Genomic_DNA"/>
</dbReference>
<dbReference type="Pfam" id="PF19127">
    <property type="entry name" value="Choline_bind_3"/>
    <property type="match status" value="1"/>
</dbReference>
<evidence type="ECO:0000256" key="2">
    <source>
        <dbReference type="SAM" id="SignalP"/>
    </source>
</evidence>
<protein>
    <recommendedName>
        <fullName evidence="5">Cell wall binding repeat-containing protein</fullName>
    </recommendedName>
</protein>
<proteinExistence type="predicted"/>
<dbReference type="InterPro" id="IPR018337">
    <property type="entry name" value="Cell_wall/Cho-bd_repeat"/>
</dbReference>
<reference evidence="3 4" key="1">
    <citation type="submission" date="2024-04" db="EMBL/GenBank/DDBJ databases">
        <title>Defined microbial consortia suppress multidrug-resistant proinflammatory Enterobacteriaceae via ecological control.</title>
        <authorList>
            <person name="Furuichi M."/>
            <person name="Kawaguchi T."/>
            <person name="Pust M."/>
            <person name="Yasuma K."/>
            <person name="Plichta D."/>
            <person name="Hasegawa N."/>
            <person name="Ohya T."/>
            <person name="Bhattarai S."/>
            <person name="Sasajima S."/>
            <person name="Aoto Y."/>
            <person name="Tuganbaev T."/>
            <person name="Yaginuma M."/>
            <person name="Ueda M."/>
            <person name="Okahashi N."/>
            <person name="Amafuji K."/>
            <person name="Kiridooshi Y."/>
            <person name="Sugita K."/>
            <person name="Strazar M."/>
            <person name="Skelly A."/>
            <person name="Suda W."/>
            <person name="Hattori M."/>
            <person name="Nakamoto N."/>
            <person name="Caballero S."/>
            <person name="Norman J."/>
            <person name="Olle B."/>
            <person name="Tanoue T."/>
            <person name="Arita M."/>
            <person name="Bucci V."/>
            <person name="Atarashi K."/>
            <person name="Xavier R."/>
            <person name="Honda K."/>
        </authorList>
    </citation>
    <scope>NUCLEOTIDE SEQUENCE [LARGE SCALE GENOMIC DNA]</scope>
    <source>
        <strain evidence="4">f13</strain>
    </source>
</reference>
<evidence type="ECO:0000313" key="4">
    <source>
        <dbReference type="Proteomes" id="UP001600894"/>
    </source>
</evidence>
<keyword evidence="2" id="KW-0732">Signal</keyword>
<evidence type="ECO:0000256" key="1">
    <source>
        <dbReference type="ARBA" id="ARBA00022737"/>
    </source>
</evidence>
<dbReference type="Gene3D" id="2.10.270.10">
    <property type="entry name" value="Cholin Binding"/>
    <property type="match status" value="1"/>
</dbReference>
<dbReference type="SUPFAM" id="SSF69360">
    <property type="entry name" value="Cell wall binding repeat"/>
    <property type="match status" value="1"/>
</dbReference>
<dbReference type="RefSeq" id="WP_176255053.1">
    <property type="nucleotide sequence ID" value="NZ_BAABXL010000001.1"/>
</dbReference>
<keyword evidence="4" id="KW-1185">Reference proteome</keyword>
<keyword evidence="1" id="KW-0677">Repeat</keyword>
<name>A0ABQ0ATR7_9FIRM</name>
<organism evidence="3 4">
    <name type="scientific">Enterocloster alcoholdehydrogenati</name>
    <dbReference type="NCBI Taxonomy" id="2547410"/>
    <lineage>
        <taxon>Bacteria</taxon>
        <taxon>Bacillati</taxon>
        <taxon>Bacillota</taxon>
        <taxon>Clostridia</taxon>
        <taxon>Lachnospirales</taxon>
        <taxon>Lachnospiraceae</taxon>
        <taxon>Enterocloster</taxon>
    </lineage>
</organism>
<comment type="caution">
    <text evidence="3">The sequence shown here is derived from an EMBL/GenBank/DDBJ whole genome shotgun (WGS) entry which is preliminary data.</text>
</comment>
<sequence length="289" mass="31872">MKKNRHKKASIWAATAVFTIGTAISVQAVPTDASAGAQLSGTVESRTEDQLTVNNENPGAYEGEFIVHLSDETRILDGTTGMPVKPESIENGERLKVYTSAAVTASIPPQAGAKLVLTDIPEDGSAPFYAELAEVKRQAGGYELTDTSGNRYAAPDDCSIFPYLTRNMIYLDQLYEGADCLIWTDGNGTAERIMMFPPYEREAQTRTGWKLESGAAGTEDAVWVYYKEDGTKHTGWLLDQGKWYYLEPETGIMKRGFLHLDGKTYYLLQDGSMMMESKTFTPDENGVIQ</sequence>